<gene>
    <name evidence="1" type="primary">g367</name>
    <name evidence="1" type="ORF">NpPPO83_00000367</name>
</gene>
<dbReference type="EMBL" id="BSXG01000064">
    <property type="protein sequence ID" value="GME33419.1"/>
    <property type="molecule type" value="Genomic_DNA"/>
</dbReference>
<accession>A0ACB5SB54</accession>
<reference evidence="1" key="1">
    <citation type="submission" date="2024-09" db="EMBL/GenBank/DDBJ databases">
        <title>Draft Genome Sequences of Neofusicoccum parvum.</title>
        <authorList>
            <person name="Ashida A."/>
            <person name="Camagna M."/>
            <person name="Tanaka A."/>
            <person name="Takemoto D."/>
        </authorList>
    </citation>
    <scope>NUCLEOTIDE SEQUENCE</scope>
    <source>
        <strain evidence="1">PPO83</strain>
    </source>
</reference>
<dbReference type="Proteomes" id="UP001165186">
    <property type="component" value="Unassembled WGS sequence"/>
</dbReference>
<sequence>MSSAARSPAPAPSSSSSSRRRRAPIRRWFATAMDRLRLRRRSRSPTALVVSSFGGAGALEVEPPPPPPPPRNQVALPPVRPPPPPPDALGRAPVARPRAVPLSELAAGRQLVSWLAPSQRACALCQKPYEGARTALEARTPWEEREQAVRVPGCARRPDAHVIGRRCLERWRGIGGGGAPCPLCAWDGADAD</sequence>
<protein>
    <submittedName>
        <fullName evidence="1">Uncharacterized protein</fullName>
    </submittedName>
</protein>
<evidence type="ECO:0000313" key="1">
    <source>
        <dbReference type="EMBL" id="GME33419.1"/>
    </source>
</evidence>
<keyword evidence="2" id="KW-1185">Reference proteome</keyword>
<comment type="caution">
    <text evidence="1">The sequence shown here is derived from an EMBL/GenBank/DDBJ whole genome shotgun (WGS) entry which is preliminary data.</text>
</comment>
<organism evidence="1 2">
    <name type="scientific">Neofusicoccum parvum</name>
    <dbReference type="NCBI Taxonomy" id="310453"/>
    <lineage>
        <taxon>Eukaryota</taxon>
        <taxon>Fungi</taxon>
        <taxon>Dikarya</taxon>
        <taxon>Ascomycota</taxon>
        <taxon>Pezizomycotina</taxon>
        <taxon>Dothideomycetes</taxon>
        <taxon>Dothideomycetes incertae sedis</taxon>
        <taxon>Botryosphaeriales</taxon>
        <taxon>Botryosphaeriaceae</taxon>
        <taxon>Neofusicoccum</taxon>
    </lineage>
</organism>
<proteinExistence type="predicted"/>
<name>A0ACB5SB54_9PEZI</name>
<evidence type="ECO:0000313" key="2">
    <source>
        <dbReference type="Proteomes" id="UP001165186"/>
    </source>
</evidence>